<accession>K9XYC5</accession>
<sequence length="457" mass="52841">MPKLPAVYRGALILAIPLLSVIITVYGWMWSRQEEAKAHWWVNHTEEVMRESNVLLRLLLDAETGVRGYKITQDEDFLKPYQQSLQEIPSRLNSLKQLTEDNPLQKQHLQAIEPQVQQRLNVLARILQRMEIEQQTTLSPQLRQLFEESQQEMNIVRNLLNAFQKEEWRLLNSRRDNLEQVRNVTNILLVSTITISLISYFVAVQFYRNSEGKLEEQAKELVLVNTSLAETNANLTSRNQELDQFTYIVSHDLKAPLRAIANLSEWLEEDLQDKLDEDTSHQLTLLRQRVFRMDAFIDGLLRYSRAGRLKEEKTIVDVKELLAEIIDSLNPPPEFTIKINGAMPVFKTEVLPLQQVLSNLISNGIKYNSNPEGKIEIFVSDRDSAYQFAIADNGMGIPVRYHEKIFEIFQTLASREEKESTGIGLSIVKKIVENQGGKIWLESQEGQGTTFYFTWLK</sequence>
<dbReference type="EMBL" id="CP003653">
    <property type="protein sequence ID" value="AFZ37111.1"/>
    <property type="molecule type" value="Genomic_DNA"/>
</dbReference>
<dbReference type="Gene3D" id="1.10.287.130">
    <property type="match status" value="1"/>
</dbReference>
<dbReference type="InterPro" id="IPR036097">
    <property type="entry name" value="HisK_dim/P_sf"/>
</dbReference>
<evidence type="ECO:0000256" key="6">
    <source>
        <dbReference type="ARBA" id="ARBA00023012"/>
    </source>
</evidence>
<dbReference type="InterPro" id="IPR003661">
    <property type="entry name" value="HisK_dim/P_dom"/>
</dbReference>
<keyword evidence="7" id="KW-1133">Transmembrane helix</keyword>
<dbReference type="RefSeq" id="WP_015194772.1">
    <property type="nucleotide sequence ID" value="NC_019748.1"/>
</dbReference>
<comment type="catalytic activity">
    <reaction evidence="1">
        <text>ATP + protein L-histidine = ADP + protein N-phospho-L-histidine.</text>
        <dbReference type="EC" id="2.7.13.3"/>
    </reaction>
</comment>
<dbReference type="SMART" id="SM00387">
    <property type="entry name" value="HATPase_c"/>
    <property type="match status" value="1"/>
</dbReference>
<name>K9XYC5_STAC7</name>
<dbReference type="InterPro" id="IPR004358">
    <property type="entry name" value="Sig_transdc_His_kin-like_C"/>
</dbReference>
<dbReference type="CDD" id="cd00082">
    <property type="entry name" value="HisKA"/>
    <property type="match status" value="1"/>
</dbReference>
<dbReference type="PROSITE" id="PS50109">
    <property type="entry name" value="HIS_KIN"/>
    <property type="match status" value="1"/>
</dbReference>
<dbReference type="InterPro" id="IPR050351">
    <property type="entry name" value="BphY/WalK/GraS-like"/>
</dbReference>
<dbReference type="InterPro" id="IPR036890">
    <property type="entry name" value="HATPase_C_sf"/>
</dbReference>
<dbReference type="GO" id="GO:0000156">
    <property type="term" value="F:phosphorelay response regulator activity"/>
    <property type="evidence" value="ECO:0007669"/>
    <property type="project" value="TreeGrafter"/>
</dbReference>
<proteinExistence type="predicted"/>
<dbReference type="GO" id="GO:0000155">
    <property type="term" value="F:phosphorelay sensor kinase activity"/>
    <property type="evidence" value="ECO:0007669"/>
    <property type="project" value="InterPro"/>
</dbReference>
<dbReference type="GO" id="GO:0030295">
    <property type="term" value="F:protein kinase activator activity"/>
    <property type="evidence" value="ECO:0007669"/>
    <property type="project" value="TreeGrafter"/>
</dbReference>
<evidence type="ECO:0000256" key="1">
    <source>
        <dbReference type="ARBA" id="ARBA00000085"/>
    </source>
</evidence>
<dbReference type="SUPFAM" id="SSF47384">
    <property type="entry name" value="Homodimeric domain of signal transducing histidine kinase"/>
    <property type="match status" value="1"/>
</dbReference>
<feature type="transmembrane region" description="Helical" evidence="7">
    <location>
        <begin position="6"/>
        <end position="29"/>
    </location>
</feature>
<evidence type="ECO:0000256" key="2">
    <source>
        <dbReference type="ARBA" id="ARBA00012438"/>
    </source>
</evidence>
<dbReference type="STRING" id="111780.Sta7437_3613"/>
<keyword evidence="7" id="KW-0812">Transmembrane</keyword>
<keyword evidence="7" id="KW-0472">Membrane</keyword>
<dbReference type="KEGG" id="scs:Sta7437_3613"/>
<dbReference type="EC" id="2.7.13.3" evidence="2"/>
<dbReference type="SUPFAM" id="SSF55874">
    <property type="entry name" value="ATPase domain of HSP90 chaperone/DNA topoisomerase II/histidine kinase"/>
    <property type="match status" value="1"/>
</dbReference>
<dbReference type="HOGENOM" id="CLU_000445_114_71_3"/>
<keyword evidence="6" id="KW-0902">Two-component regulatory system</keyword>
<evidence type="ECO:0000313" key="10">
    <source>
        <dbReference type="Proteomes" id="UP000010473"/>
    </source>
</evidence>
<dbReference type="InterPro" id="IPR003594">
    <property type="entry name" value="HATPase_dom"/>
</dbReference>
<dbReference type="Gene3D" id="3.30.565.10">
    <property type="entry name" value="Histidine kinase-like ATPase, C-terminal domain"/>
    <property type="match status" value="1"/>
</dbReference>
<evidence type="ECO:0000256" key="3">
    <source>
        <dbReference type="ARBA" id="ARBA00022553"/>
    </source>
</evidence>
<keyword evidence="5 9" id="KW-0418">Kinase</keyword>
<dbReference type="PRINTS" id="PR00344">
    <property type="entry name" value="BCTRLSENSOR"/>
</dbReference>
<protein>
    <recommendedName>
        <fullName evidence="2">histidine kinase</fullName>
        <ecNumber evidence="2">2.7.13.3</ecNumber>
    </recommendedName>
</protein>
<gene>
    <name evidence="9" type="ordered locus">Sta7437_3613</name>
</gene>
<dbReference type="CDD" id="cd19410">
    <property type="entry name" value="HK9-like_sensor"/>
    <property type="match status" value="1"/>
</dbReference>
<dbReference type="GO" id="GO:0007234">
    <property type="term" value="P:osmosensory signaling via phosphorelay pathway"/>
    <property type="evidence" value="ECO:0007669"/>
    <property type="project" value="TreeGrafter"/>
</dbReference>
<dbReference type="SMART" id="SM00388">
    <property type="entry name" value="HisKA"/>
    <property type="match status" value="1"/>
</dbReference>
<reference evidence="10" key="1">
    <citation type="journal article" date="2013" name="Proc. Natl. Acad. Sci. U.S.A.">
        <title>Improving the coverage of the cyanobacterial phylum using diversity-driven genome sequencing.</title>
        <authorList>
            <person name="Shih P.M."/>
            <person name="Wu D."/>
            <person name="Latifi A."/>
            <person name="Axen S.D."/>
            <person name="Fewer D.P."/>
            <person name="Talla E."/>
            <person name="Calteau A."/>
            <person name="Cai F."/>
            <person name="Tandeau de Marsac N."/>
            <person name="Rippka R."/>
            <person name="Herdman M."/>
            <person name="Sivonen K."/>
            <person name="Coursin T."/>
            <person name="Laurent T."/>
            <person name="Goodwin L."/>
            <person name="Nolan M."/>
            <person name="Davenport K.W."/>
            <person name="Han C.S."/>
            <person name="Rubin E.M."/>
            <person name="Eisen J.A."/>
            <person name="Woyke T."/>
            <person name="Gugger M."/>
            <person name="Kerfeld C.A."/>
        </authorList>
    </citation>
    <scope>NUCLEOTIDE SEQUENCE [LARGE SCALE GENOMIC DNA]</scope>
    <source>
        <strain evidence="10">ATCC 29371 / PCC 7437</strain>
    </source>
</reference>
<keyword evidence="3" id="KW-0597">Phosphoprotein</keyword>
<dbReference type="InterPro" id="IPR005467">
    <property type="entry name" value="His_kinase_dom"/>
</dbReference>
<dbReference type="PANTHER" id="PTHR42878:SF15">
    <property type="entry name" value="BACTERIOPHYTOCHROME"/>
    <property type="match status" value="1"/>
</dbReference>
<dbReference type="PANTHER" id="PTHR42878">
    <property type="entry name" value="TWO-COMPONENT HISTIDINE KINASE"/>
    <property type="match status" value="1"/>
</dbReference>
<dbReference type="AlphaFoldDB" id="K9XYC5"/>
<keyword evidence="10" id="KW-1185">Reference proteome</keyword>
<keyword evidence="4" id="KW-0808">Transferase</keyword>
<feature type="transmembrane region" description="Helical" evidence="7">
    <location>
        <begin position="184"/>
        <end position="207"/>
    </location>
</feature>
<dbReference type="Pfam" id="PF00512">
    <property type="entry name" value="HisKA"/>
    <property type="match status" value="1"/>
</dbReference>
<organism evidence="9 10">
    <name type="scientific">Stanieria cyanosphaera (strain ATCC 29371 / PCC 7437)</name>
    <dbReference type="NCBI Taxonomy" id="111780"/>
    <lineage>
        <taxon>Bacteria</taxon>
        <taxon>Bacillati</taxon>
        <taxon>Cyanobacteriota</taxon>
        <taxon>Cyanophyceae</taxon>
        <taxon>Pleurocapsales</taxon>
        <taxon>Dermocarpellaceae</taxon>
        <taxon>Stanieria</taxon>
    </lineage>
</organism>
<evidence type="ECO:0000259" key="8">
    <source>
        <dbReference type="PROSITE" id="PS50109"/>
    </source>
</evidence>
<dbReference type="InterPro" id="IPR007891">
    <property type="entry name" value="CHASE3"/>
</dbReference>
<dbReference type="Pfam" id="PF05227">
    <property type="entry name" value="CHASE3"/>
    <property type="match status" value="1"/>
</dbReference>
<evidence type="ECO:0000256" key="5">
    <source>
        <dbReference type="ARBA" id="ARBA00022777"/>
    </source>
</evidence>
<dbReference type="Proteomes" id="UP000010473">
    <property type="component" value="Chromosome"/>
</dbReference>
<dbReference type="eggNOG" id="COG5278">
    <property type="taxonomic scope" value="Bacteria"/>
</dbReference>
<feature type="domain" description="Histidine kinase" evidence="8">
    <location>
        <begin position="248"/>
        <end position="457"/>
    </location>
</feature>
<evidence type="ECO:0000256" key="4">
    <source>
        <dbReference type="ARBA" id="ARBA00022679"/>
    </source>
</evidence>
<dbReference type="FunFam" id="3.30.565.10:FF:000006">
    <property type="entry name" value="Sensor histidine kinase WalK"/>
    <property type="match status" value="1"/>
</dbReference>
<evidence type="ECO:0000256" key="7">
    <source>
        <dbReference type="SAM" id="Phobius"/>
    </source>
</evidence>
<dbReference type="eggNOG" id="COG4251">
    <property type="taxonomic scope" value="Bacteria"/>
</dbReference>
<evidence type="ECO:0000313" key="9">
    <source>
        <dbReference type="EMBL" id="AFZ37111.1"/>
    </source>
</evidence>
<dbReference type="Pfam" id="PF02518">
    <property type="entry name" value="HATPase_c"/>
    <property type="match status" value="1"/>
</dbReference>